<name>A0AAV8QHQ6_ENSVE</name>
<accession>A0AAV8QHQ6</accession>
<gene>
    <name evidence="2" type="ORF">OPV22_023326</name>
</gene>
<feature type="region of interest" description="Disordered" evidence="1">
    <location>
        <begin position="49"/>
        <end position="120"/>
    </location>
</feature>
<dbReference type="PANTHER" id="PTHR33401">
    <property type="entry name" value="LIGHT-HARVESTING COMPLEX-LIKE PROTEIN OHP2, CHLOROPLASTIC"/>
    <property type="match status" value="1"/>
</dbReference>
<dbReference type="PANTHER" id="PTHR33401:SF3">
    <property type="entry name" value="LOW AFFINITY POTASSIUM TRANSPORT SYSTEM PROTEIN"/>
    <property type="match status" value="1"/>
</dbReference>
<keyword evidence="3" id="KW-1185">Reference proteome</keyword>
<dbReference type="Proteomes" id="UP001222027">
    <property type="component" value="Unassembled WGS sequence"/>
</dbReference>
<protein>
    <submittedName>
        <fullName evidence="2">Uncharacterized protein</fullName>
    </submittedName>
</protein>
<proteinExistence type="predicted"/>
<dbReference type="AlphaFoldDB" id="A0AAV8QHQ6"/>
<comment type="caution">
    <text evidence="2">The sequence shown here is derived from an EMBL/GenBank/DDBJ whole genome shotgun (WGS) entry which is preliminary data.</text>
</comment>
<reference evidence="2 3" key="1">
    <citation type="submission" date="2022-12" db="EMBL/GenBank/DDBJ databases">
        <title>Chromosome-scale assembly of the Ensete ventricosum genome.</title>
        <authorList>
            <person name="Dussert Y."/>
            <person name="Stocks J."/>
            <person name="Wendawek A."/>
            <person name="Woldeyes F."/>
            <person name="Nichols R.A."/>
            <person name="Borrell J.S."/>
        </authorList>
    </citation>
    <scope>NUCLEOTIDE SEQUENCE [LARGE SCALE GENOMIC DNA]</scope>
    <source>
        <strain evidence="3">cv. Maze</strain>
        <tissue evidence="2">Seeds</tissue>
    </source>
</reference>
<organism evidence="2 3">
    <name type="scientific">Ensete ventricosum</name>
    <name type="common">Abyssinian banana</name>
    <name type="synonym">Musa ensete</name>
    <dbReference type="NCBI Taxonomy" id="4639"/>
    <lineage>
        <taxon>Eukaryota</taxon>
        <taxon>Viridiplantae</taxon>
        <taxon>Streptophyta</taxon>
        <taxon>Embryophyta</taxon>
        <taxon>Tracheophyta</taxon>
        <taxon>Spermatophyta</taxon>
        <taxon>Magnoliopsida</taxon>
        <taxon>Liliopsida</taxon>
        <taxon>Zingiberales</taxon>
        <taxon>Musaceae</taxon>
        <taxon>Ensete</taxon>
    </lineage>
</organism>
<evidence type="ECO:0000313" key="3">
    <source>
        <dbReference type="Proteomes" id="UP001222027"/>
    </source>
</evidence>
<evidence type="ECO:0000313" key="2">
    <source>
        <dbReference type="EMBL" id="KAJ8479599.1"/>
    </source>
</evidence>
<dbReference type="EMBL" id="JAQQAF010000006">
    <property type="protein sequence ID" value="KAJ8479599.1"/>
    <property type="molecule type" value="Genomic_DNA"/>
</dbReference>
<sequence length="164" mass="18014">MRVSPWDQYRLVEQEVNPQFQLASQKEHVCHGCSSFVCFGRATSGVNGCSSPPKVGPVDSSATNSCKESATEDVVDEGERKIRLKSSLKKQSTDHSVSNAEAVGTYDSPRQGPSSTSGFRKRKLQWSDACGKELVEIKEFELSDDDIADGEFGHHGDRCQCLIQ</sequence>
<evidence type="ECO:0000256" key="1">
    <source>
        <dbReference type="SAM" id="MobiDB-lite"/>
    </source>
</evidence>